<evidence type="ECO:0000256" key="9">
    <source>
        <dbReference type="SAM" id="SignalP"/>
    </source>
</evidence>
<proteinExistence type="inferred from homology"/>
<keyword evidence="9" id="KW-0732">Signal</keyword>
<sequence length="472" mass="54334">MQRLGWLVIALCAMQVTSMPVLNEMSPDDTRVMKCVVEVISDTLSKPNAVPISPECLQTLRGDERIISILRHQNLLKELQQLAAKGASEKARQQKKSSGYPEELSKALEHTGDVDSDTEREKYKEITTEDSTISSTEVHEENNERDREKNTSEEERNSVEDSEPSEHDVTPEEEEDENKEADEPMESNEIGEQEEAVTDEGIDNHITDDINAGEVSEEKHQEEDTHESQELKEEEEHVTKKHHEDAEEYASDDHEEQRSASEIENLAESKNKASQEDMEDETQSKNEDLDKTEDALDAEKKKSSESDEKSQEDDGGIHHLQNDMRHKEDSSQVKESRSEETELSSSKELENSKRWNKMDELAKELTSKKRNVDNESEEEEEDSDRSMKVPLRARKFDFNSRERDTRRSWPHHSNEDSGERILETAFRPTPEEKKDEEGSANRRAEDQELTSLSAIEKELEQVAHKLHELRRV</sequence>
<feature type="compositionally biased region" description="Basic and acidic residues" evidence="8">
    <location>
        <begin position="429"/>
        <end position="446"/>
    </location>
</feature>
<name>A0AAV7MPH7_PLEWA</name>
<dbReference type="GO" id="GO:0030133">
    <property type="term" value="C:transport vesicle"/>
    <property type="evidence" value="ECO:0007669"/>
    <property type="project" value="UniProtKB-SubCell"/>
</dbReference>
<feature type="compositionally biased region" description="Basic and acidic residues" evidence="8">
    <location>
        <begin position="315"/>
        <end position="373"/>
    </location>
</feature>
<dbReference type="PANTHER" id="PTHR10583">
    <property type="entry name" value="CHROMOGRANIN"/>
    <property type="match status" value="1"/>
</dbReference>
<evidence type="ECO:0000256" key="3">
    <source>
        <dbReference type="ARBA" id="ARBA00005723"/>
    </source>
</evidence>
<evidence type="ECO:0000256" key="2">
    <source>
        <dbReference type="ARBA" id="ARBA00004613"/>
    </source>
</evidence>
<reference evidence="10" key="1">
    <citation type="journal article" date="2022" name="bioRxiv">
        <title>Sequencing and chromosome-scale assembly of the giantPleurodeles waltlgenome.</title>
        <authorList>
            <person name="Brown T."/>
            <person name="Elewa A."/>
            <person name="Iarovenko S."/>
            <person name="Subramanian E."/>
            <person name="Araus A.J."/>
            <person name="Petzold A."/>
            <person name="Susuki M."/>
            <person name="Suzuki K.-i.T."/>
            <person name="Hayashi T."/>
            <person name="Toyoda A."/>
            <person name="Oliveira C."/>
            <person name="Osipova E."/>
            <person name="Leigh N.D."/>
            <person name="Simon A."/>
            <person name="Yun M.H."/>
        </authorList>
    </citation>
    <scope>NUCLEOTIDE SEQUENCE</scope>
    <source>
        <strain evidence="10">20211129_DDA</strain>
        <tissue evidence="10">Liver</tissue>
    </source>
</reference>
<dbReference type="PRINTS" id="PR00659">
    <property type="entry name" value="CHROMOGRANIN"/>
</dbReference>
<keyword evidence="5" id="KW-1015">Disulfide bond</keyword>
<dbReference type="InterPro" id="IPR001819">
    <property type="entry name" value="Chromogranin_AB"/>
</dbReference>
<dbReference type="Pfam" id="PF01271">
    <property type="entry name" value="Granin"/>
    <property type="match status" value="1"/>
</dbReference>
<comment type="subcellular location">
    <subcellularLocation>
        <location evidence="1">Cytoplasmic vesicle</location>
        <location evidence="1">Secretory vesicle</location>
    </subcellularLocation>
    <subcellularLocation>
        <location evidence="2">Secreted</location>
    </subcellularLocation>
</comment>
<accession>A0AAV7MPH7</accession>
<dbReference type="AlphaFoldDB" id="A0AAV7MPH7"/>
<feature type="compositionally biased region" description="Basic and acidic residues" evidence="8">
    <location>
        <begin position="282"/>
        <end position="309"/>
    </location>
</feature>
<evidence type="ECO:0000256" key="4">
    <source>
        <dbReference type="ARBA" id="ARBA00022525"/>
    </source>
</evidence>
<dbReference type="PROSITE" id="PS00423">
    <property type="entry name" value="GRANINS_2"/>
    <property type="match status" value="1"/>
</dbReference>
<dbReference type="PANTHER" id="PTHR10583:SF1">
    <property type="entry name" value="CHROMOGRANIN-A"/>
    <property type="match status" value="1"/>
</dbReference>
<dbReference type="GO" id="GO:0042742">
    <property type="term" value="P:defense response to bacterium"/>
    <property type="evidence" value="ECO:0007669"/>
    <property type="project" value="TreeGrafter"/>
</dbReference>
<evidence type="ECO:0000313" key="11">
    <source>
        <dbReference type="Proteomes" id="UP001066276"/>
    </source>
</evidence>
<feature type="compositionally biased region" description="Basic and acidic residues" evidence="8">
    <location>
        <begin position="137"/>
        <end position="170"/>
    </location>
</feature>
<keyword evidence="11" id="KW-1185">Reference proteome</keyword>
<dbReference type="GO" id="GO:0033604">
    <property type="term" value="P:negative regulation of catecholamine secretion"/>
    <property type="evidence" value="ECO:0007669"/>
    <property type="project" value="TreeGrafter"/>
</dbReference>
<keyword evidence="6" id="KW-0968">Cytoplasmic vesicle</keyword>
<feature type="signal peptide" evidence="9">
    <location>
        <begin position="1"/>
        <end position="18"/>
    </location>
</feature>
<dbReference type="GO" id="GO:0046676">
    <property type="term" value="P:negative regulation of insulin secretion"/>
    <property type="evidence" value="ECO:0007669"/>
    <property type="project" value="TreeGrafter"/>
</dbReference>
<gene>
    <name evidence="10" type="ORF">NDU88_002674</name>
</gene>
<dbReference type="GO" id="GO:0042583">
    <property type="term" value="C:chromaffin granule"/>
    <property type="evidence" value="ECO:0007669"/>
    <property type="project" value="TreeGrafter"/>
</dbReference>
<evidence type="ECO:0000256" key="6">
    <source>
        <dbReference type="ARBA" id="ARBA00023329"/>
    </source>
</evidence>
<evidence type="ECO:0000256" key="7">
    <source>
        <dbReference type="ARBA" id="ARBA00040787"/>
    </source>
</evidence>
<dbReference type="InterPro" id="IPR018054">
    <property type="entry name" value="Chromogranin_CS"/>
</dbReference>
<dbReference type="GO" id="GO:0005615">
    <property type="term" value="C:extracellular space"/>
    <property type="evidence" value="ECO:0007669"/>
    <property type="project" value="TreeGrafter"/>
</dbReference>
<protein>
    <recommendedName>
        <fullName evidence="7">Chromogranin-A</fullName>
    </recommendedName>
</protein>
<feature type="compositionally biased region" description="Basic and acidic residues" evidence="8">
    <location>
        <begin position="216"/>
        <end position="275"/>
    </location>
</feature>
<feature type="compositionally biased region" description="Basic and acidic residues" evidence="8">
    <location>
        <begin position="103"/>
        <end position="127"/>
    </location>
</feature>
<dbReference type="EMBL" id="JANPWB010000013">
    <property type="protein sequence ID" value="KAJ1105266.1"/>
    <property type="molecule type" value="Genomic_DNA"/>
</dbReference>
<evidence type="ECO:0000256" key="5">
    <source>
        <dbReference type="ARBA" id="ARBA00023157"/>
    </source>
</evidence>
<feature type="region of interest" description="Disordered" evidence="8">
    <location>
        <begin position="87"/>
        <end position="450"/>
    </location>
</feature>
<comment type="caution">
    <text evidence="10">The sequence shown here is derived from an EMBL/GenBank/DDBJ whole genome shotgun (WGS) entry which is preliminary data.</text>
</comment>
<feature type="compositionally biased region" description="Acidic residues" evidence="8">
    <location>
        <begin position="171"/>
        <end position="201"/>
    </location>
</feature>
<keyword evidence="4" id="KW-0964">Secreted</keyword>
<feature type="compositionally biased region" description="Basic and acidic residues" evidence="8">
    <location>
        <begin position="394"/>
        <end position="422"/>
    </location>
</feature>
<dbReference type="Proteomes" id="UP001066276">
    <property type="component" value="Chromosome 9"/>
</dbReference>
<dbReference type="GO" id="GO:0086030">
    <property type="term" value="P:adenylate cyclase-activating adrenergic receptor signaling pathway involved in cardiac muscle relaxation"/>
    <property type="evidence" value="ECO:0007669"/>
    <property type="project" value="TreeGrafter"/>
</dbReference>
<evidence type="ECO:0000313" key="10">
    <source>
        <dbReference type="EMBL" id="KAJ1105266.1"/>
    </source>
</evidence>
<organism evidence="10 11">
    <name type="scientific">Pleurodeles waltl</name>
    <name type="common">Iberian ribbed newt</name>
    <dbReference type="NCBI Taxonomy" id="8319"/>
    <lineage>
        <taxon>Eukaryota</taxon>
        <taxon>Metazoa</taxon>
        <taxon>Chordata</taxon>
        <taxon>Craniata</taxon>
        <taxon>Vertebrata</taxon>
        <taxon>Euteleostomi</taxon>
        <taxon>Amphibia</taxon>
        <taxon>Batrachia</taxon>
        <taxon>Caudata</taxon>
        <taxon>Salamandroidea</taxon>
        <taxon>Salamandridae</taxon>
        <taxon>Pleurodelinae</taxon>
        <taxon>Pleurodeles</taxon>
    </lineage>
</organism>
<evidence type="ECO:0000256" key="8">
    <source>
        <dbReference type="SAM" id="MobiDB-lite"/>
    </source>
</evidence>
<dbReference type="InterPro" id="IPR001990">
    <property type="entry name" value="Granin"/>
</dbReference>
<comment type="similarity">
    <text evidence="3">Belongs to the chromogranin/secretogranin protein family.</text>
</comment>
<feature type="chain" id="PRO_5043843508" description="Chromogranin-A" evidence="9">
    <location>
        <begin position="19"/>
        <end position="472"/>
    </location>
</feature>
<evidence type="ECO:0000256" key="1">
    <source>
        <dbReference type="ARBA" id="ARBA00004398"/>
    </source>
</evidence>
<feature type="compositionally biased region" description="Acidic residues" evidence="8">
    <location>
        <begin position="374"/>
        <end position="383"/>
    </location>
</feature>